<name>A0A1G6WI88_9BACT</name>
<sequence>MKKTNFFWVSFSDLMVSLFFVMLVLFAVAIGFSESERRKAEDAREASEQQLKKIQEIQESTKQLPEEYFSYQPQYKRFKLNKQIQFQRGKSEIESQYKPYLIEVGKSIQSLIERLKSNERSSNFEIKYLVVIEGMASNDNYPLNFELSYNRALSLYRLWKEEPIIFDPEICEVQIAGSGTEGLREYAGFEEYKNQQFLIHIVPKIGRIIE</sequence>
<dbReference type="OrthoDB" id="1036975at2"/>
<organism evidence="2 3">
    <name type="scientific">Algoriphagus faecimaris</name>
    <dbReference type="NCBI Taxonomy" id="686796"/>
    <lineage>
        <taxon>Bacteria</taxon>
        <taxon>Pseudomonadati</taxon>
        <taxon>Bacteroidota</taxon>
        <taxon>Cytophagia</taxon>
        <taxon>Cytophagales</taxon>
        <taxon>Cyclobacteriaceae</taxon>
        <taxon>Algoriphagus</taxon>
    </lineage>
</organism>
<dbReference type="STRING" id="686796.SAMN04488104_104413"/>
<proteinExistence type="predicted"/>
<evidence type="ECO:0000313" key="3">
    <source>
        <dbReference type="Proteomes" id="UP000199060"/>
    </source>
</evidence>
<feature type="transmembrane region" description="Helical" evidence="1">
    <location>
        <begin position="6"/>
        <end position="32"/>
    </location>
</feature>
<keyword evidence="1" id="KW-0472">Membrane</keyword>
<keyword evidence="3" id="KW-1185">Reference proteome</keyword>
<reference evidence="3" key="1">
    <citation type="submission" date="2016-10" db="EMBL/GenBank/DDBJ databases">
        <authorList>
            <person name="Varghese N."/>
            <person name="Submissions S."/>
        </authorList>
    </citation>
    <scope>NUCLEOTIDE SEQUENCE [LARGE SCALE GENOMIC DNA]</scope>
    <source>
        <strain evidence="3">DSM 23095</strain>
    </source>
</reference>
<evidence type="ECO:0000313" key="2">
    <source>
        <dbReference type="EMBL" id="SDD64947.1"/>
    </source>
</evidence>
<dbReference type="Proteomes" id="UP000199060">
    <property type="component" value="Unassembled WGS sequence"/>
</dbReference>
<keyword evidence="1" id="KW-1133">Transmembrane helix</keyword>
<dbReference type="EMBL" id="FNAC01000044">
    <property type="protein sequence ID" value="SDD64947.1"/>
    <property type="molecule type" value="Genomic_DNA"/>
</dbReference>
<dbReference type="Gene3D" id="3.30.1330.60">
    <property type="entry name" value="OmpA-like domain"/>
    <property type="match status" value="1"/>
</dbReference>
<gene>
    <name evidence="2" type="ORF">SAMN04488104_104413</name>
</gene>
<evidence type="ECO:0000256" key="1">
    <source>
        <dbReference type="SAM" id="Phobius"/>
    </source>
</evidence>
<protein>
    <submittedName>
        <fullName evidence="2">OmpA family protein</fullName>
    </submittedName>
</protein>
<dbReference type="InterPro" id="IPR036737">
    <property type="entry name" value="OmpA-like_sf"/>
</dbReference>
<dbReference type="AlphaFoldDB" id="A0A1G6WI88"/>
<dbReference type="RefSeq" id="WP_087940941.1">
    <property type="nucleotide sequence ID" value="NZ_FNAC01000044.1"/>
</dbReference>
<keyword evidence="1" id="KW-0812">Transmembrane</keyword>
<accession>A0A1G6WI88</accession>